<feature type="domain" description="Methyltransferase" evidence="1">
    <location>
        <begin position="60"/>
        <end position="159"/>
    </location>
</feature>
<accession>A0A6J7EVW2</accession>
<dbReference type="Gene3D" id="2.20.25.570">
    <property type="match status" value="1"/>
</dbReference>
<evidence type="ECO:0000313" key="2">
    <source>
        <dbReference type="EMBL" id="CAB4884269.1"/>
    </source>
</evidence>
<gene>
    <name evidence="2" type="ORF">UFOPK3376_01913</name>
</gene>
<dbReference type="SUPFAM" id="SSF53335">
    <property type="entry name" value="S-adenosyl-L-methionine-dependent methyltransferases"/>
    <property type="match status" value="1"/>
</dbReference>
<proteinExistence type="predicted"/>
<dbReference type="EMBL" id="CAFBLP010000049">
    <property type="protein sequence ID" value="CAB4884269.1"/>
    <property type="molecule type" value="Genomic_DNA"/>
</dbReference>
<evidence type="ECO:0000259" key="1">
    <source>
        <dbReference type="Pfam" id="PF13649"/>
    </source>
</evidence>
<dbReference type="Pfam" id="PF13649">
    <property type="entry name" value="Methyltransf_25"/>
    <property type="match status" value="1"/>
</dbReference>
<reference evidence="2" key="1">
    <citation type="submission" date="2020-05" db="EMBL/GenBank/DDBJ databases">
        <authorList>
            <person name="Chiriac C."/>
            <person name="Salcher M."/>
            <person name="Ghai R."/>
            <person name="Kavagutti S V."/>
        </authorList>
    </citation>
    <scope>NUCLEOTIDE SEQUENCE</scope>
</reference>
<name>A0A6J7EVW2_9ZZZZ</name>
<dbReference type="CDD" id="cd02440">
    <property type="entry name" value="AdoMet_MTases"/>
    <property type="match status" value="1"/>
</dbReference>
<dbReference type="AlphaFoldDB" id="A0A6J7EVW2"/>
<dbReference type="InterPro" id="IPR029063">
    <property type="entry name" value="SAM-dependent_MTases_sf"/>
</dbReference>
<organism evidence="2">
    <name type="scientific">freshwater metagenome</name>
    <dbReference type="NCBI Taxonomy" id="449393"/>
    <lineage>
        <taxon>unclassified sequences</taxon>
        <taxon>metagenomes</taxon>
        <taxon>ecological metagenomes</taxon>
    </lineage>
</organism>
<dbReference type="Gene3D" id="3.40.50.150">
    <property type="entry name" value="Vaccinia Virus protein VP39"/>
    <property type="match status" value="1"/>
</dbReference>
<sequence length="267" mass="28562">MTLDGSRQVILAAVMQGYDNTSYGDAFADVYDEWYGDISDVEATVAALATLAAAAGGLPIVELGVGTGRLAFPLAERVQPTLVIGIDSSPAMLHRLAAKHAEEHADSALQTILGDMIDDLPDGPLGVVFIAFNTFFNIGSAARQADCMRSVAQRLGPNGCLVIEAMVPEDPPRTGSLVDVKSLANDRVILSVARYDGVQQTAEGQFIEFTESGGVRLRPWSIRYAPPTELDQMAASAGLRCAERWETFAGEPFTDDSARHVSVYRLA</sequence>
<dbReference type="InterPro" id="IPR041698">
    <property type="entry name" value="Methyltransf_25"/>
</dbReference>
<protein>
    <submittedName>
        <fullName evidence="2">Unannotated protein</fullName>
    </submittedName>
</protein>